<dbReference type="PANTHER" id="PTHR32071">
    <property type="entry name" value="TRANSCRIPTIONAL REGULATORY PROTEIN"/>
    <property type="match status" value="1"/>
</dbReference>
<dbReference type="InterPro" id="IPR025662">
    <property type="entry name" value="Sigma_54_int_dom_ATP-bd_1"/>
</dbReference>
<gene>
    <name evidence="8" type="ORF">H8E23_10775</name>
</gene>
<dbReference type="GO" id="GO:0006355">
    <property type="term" value="P:regulation of DNA-templated transcription"/>
    <property type="evidence" value="ECO:0007669"/>
    <property type="project" value="InterPro"/>
</dbReference>
<keyword evidence="1" id="KW-0547">Nucleotide-binding</keyword>
<accession>A0A8J6NSU8</accession>
<dbReference type="Pfam" id="PF00072">
    <property type="entry name" value="Response_reg"/>
    <property type="match status" value="1"/>
</dbReference>
<keyword evidence="5" id="KW-0597">Phosphoprotein</keyword>
<sequence length="457" mass="51282">MEKWKILIVDDEAYQRDILRVIMENEGFAVECAENGERAIEMCHRFSPDVVLCDYKLPDMEGTQVMERLVTSDRHKHEFIIFTAHGTIESAVKAIKRGAFDYLTKPVEREKLILTTNRACERLALVRENIQLKKQLARPFAIEGVIGKHPSILKVLDFIKTVGPLNVTVLITGETGTGKDLIARAIHSASPRKNKIFQAVNCASMPESLLESELFGYEKGAFTGAYSQKQGLIESSNGGTLFLDEVGELPVGPQAKLLRFLEEKKVRRVGGKEEIAIDVRLIAATNKKLSDEIKKGNFREDLFYRFRGFVIELPPLRERSSDLYLLAESFIEKYNLVFNRAVRGIGNEALRVLMDYPWPGNVRQLDSVIEKAVLLARGDIIELADLDLPAQPSSPAGPAFNFGIPPNGVSLEEIERQVIFKAMEKSGGCIARAAKLLGTTYRTVEYRVKKYAIPRAR</sequence>
<evidence type="ECO:0000256" key="4">
    <source>
        <dbReference type="ARBA" id="ARBA00023163"/>
    </source>
</evidence>
<dbReference type="Gene3D" id="3.40.50.2300">
    <property type="match status" value="1"/>
</dbReference>
<dbReference type="InterPro" id="IPR027417">
    <property type="entry name" value="P-loop_NTPase"/>
</dbReference>
<dbReference type="InterPro" id="IPR002197">
    <property type="entry name" value="HTH_Fis"/>
</dbReference>
<dbReference type="GO" id="GO:0005524">
    <property type="term" value="F:ATP binding"/>
    <property type="evidence" value="ECO:0007669"/>
    <property type="project" value="UniProtKB-KW"/>
</dbReference>
<evidence type="ECO:0000313" key="8">
    <source>
        <dbReference type="EMBL" id="MBC8361870.1"/>
    </source>
</evidence>
<dbReference type="Pfam" id="PF00158">
    <property type="entry name" value="Sigma54_activat"/>
    <property type="match status" value="1"/>
</dbReference>
<dbReference type="SUPFAM" id="SSF52172">
    <property type="entry name" value="CheY-like"/>
    <property type="match status" value="1"/>
</dbReference>
<evidence type="ECO:0000256" key="5">
    <source>
        <dbReference type="PROSITE-ProRule" id="PRU00169"/>
    </source>
</evidence>
<keyword evidence="3" id="KW-0805">Transcription regulation</keyword>
<dbReference type="CDD" id="cd00009">
    <property type="entry name" value="AAA"/>
    <property type="match status" value="1"/>
</dbReference>
<dbReference type="Gene3D" id="3.40.50.300">
    <property type="entry name" value="P-loop containing nucleotide triphosphate hydrolases"/>
    <property type="match status" value="1"/>
</dbReference>
<dbReference type="SMART" id="SM00448">
    <property type="entry name" value="REC"/>
    <property type="match status" value="1"/>
</dbReference>
<dbReference type="Proteomes" id="UP000603434">
    <property type="component" value="Unassembled WGS sequence"/>
</dbReference>
<dbReference type="InterPro" id="IPR001789">
    <property type="entry name" value="Sig_transdc_resp-reg_receiver"/>
</dbReference>
<dbReference type="GO" id="GO:0043565">
    <property type="term" value="F:sequence-specific DNA binding"/>
    <property type="evidence" value="ECO:0007669"/>
    <property type="project" value="InterPro"/>
</dbReference>
<dbReference type="PROSITE" id="PS50110">
    <property type="entry name" value="RESPONSE_REGULATORY"/>
    <property type="match status" value="1"/>
</dbReference>
<comment type="caution">
    <text evidence="8">The sequence shown here is derived from an EMBL/GenBank/DDBJ whole genome shotgun (WGS) entry which is preliminary data.</text>
</comment>
<dbReference type="EMBL" id="JACNJH010000156">
    <property type="protein sequence ID" value="MBC8361870.1"/>
    <property type="molecule type" value="Genomic_DNA"/>
</dbReference>
<dbReference type="Gene3D" id="1.10.8.60">
    <property type="match status" value="1"/>
</dbReference>
<dbReference type="InterPro" id="IPR002078">
    <property type="entry name" value="Sigma_54_int"/>
</dbReference>
<dbReference type="Pfam" id="PF02954">
    <property type="entry name" value="HTH_8"/>
    <property type="match status" value="1"/>
</dbReference>
<dbReference type="AlphaFoldDB" id="A0A8J6NSU8"/>
<evidence type="ECO:0000313" key="9">
    <source>
        <dbReference type="Proteomes" id="UP000603434"/>
    </source>
</evidence>
<evidence type="ECO:0000256" key="3">
    <source>
        <dbReference type="ARBA" id="ARBA00023015"/>
    </source>
</evidence>
<dbReference type="SUPFAM" id="SSF52540">
    <property type="entry name" value="P-loop containing nucleoside triphosphate hydrolases"/>
    <property type="match status" value="1"/>
</dbReference>
<dbReference type="PROSITE" id="PS50045">
    <property type="entry name" value="SIGMA54_INTERACT_4"/>
    <property type="match status" value="1"/>
</dbReference>
<proteinExistence type="predicted"/>
<evidence type="ECO:0000256" key="2">
    <source>
        <dbReference type="ARBA" id="ARBA00022840"/>
    </source>
</evidence>
<evidence type="ECO:0000259" key="6">
    <source>
        <dbReference type="PROSITE" id="PS50045"/>
    </source>
</evidence>
<dbReference type="SUPFAM" id="SSF46689">
    <property type="entry name" value="Homeodomain-like"/>
    <property type="match status" value="1"/>
</dbReference>
<dbReference type="PANTHER" id="PTHR32071:SF113">
    <property type="entry name" value="ALGINATE BIOSYNTHESIS TRANSCRIPTIONAL REGULATORY PROTEIN ALGB"/>
    <property type="match status" value="1"/>
</dbReference>
<dbReference type="SMART" id="SM00382">
    <property type="entry name" value="AAA"/>
    <property type="match status" value="1"/>
</dbReference>
<keyword evidence="2" id="KW-0067">ATP-binding</keyword>
<dbReference type="InterPro" id="IPR011006">
    <property type="entry name" value="CheY-like_superfamily"/>
</dbReference>
<feature type="modified residue" description="4-aspartylphosphate" evidence="5">
    <location>
        <position position="54"/>
    </location>
</feature>
<keyword evidence="4" id="KW-0804">Transcription</keyword>
<name>A0A8J6NSU8_9BACT</name>
<evidence type="ECO:0000259" key="7">
    <source>
        <dbReference type="PROSITE" id="PS50110"/>
    </source>
</evidence>
<organism evidence="8 9">
    <name type="scientific">Candidatus Desulfatibia profunda</name>
    <dbReference type="NCBI Taxonomy" id="2841695"/>
    <lineage>
        <taxon>Bacteria</taxon>
        <taxon>Pseudomonadati</taxon>
        <taxon>Thermodesulfobacteriota</taxon>
        <taxon>Desulfobacteria</taxon>
        <taxon>Desulfobacterales</taxon>
        <taxon>Desulfobacterales incertae sedis</taxon>
        <taxon>Candidatus Desulfatibia</taxon>
    </lineage>
</organism>
<dbReference type="PROSITE" id="PS00676">
    <property type="entry name" value="SIGMA54_INTERACT_2"/>
    <property type="match status" value="1"/>
</dbReference>
<dbReference type="GO" id="GO:0000160">
    <property type="term" value="P:phosphorelay signal transduction system"/>
    <property type="evidence" value="ECO:0007669"/>
    <property type="project" value="InterPro"/>
</dbReference>
<dbReference type="InterPro" id="IPR025943">
    <property type="entry name" value="Sigma_54_int_dom_ATP-bd_2"/>
</dbReference>
<evidence type="ECO:0000256" key="1">
    <source>
        <dbReference type="ARBA" id="ARBA00022741"/>
    </source>
</evidence>
<dbReference type="InterPro" id="IPR009057">
    <property type="entry name" value="Homeodomain-like_sf"/>
</dbReference>
<protein>
    <submittedName>
        <fullName evidence="8">Sigma-54-dependent Fis family transcriptional regulator</fullName>
    </submittedName>
</protein>
<reference evidence="8 9" key="1">
    <citation type="submission" date="2020-08" db="EMBL/GenBank/DDBJ databases">
        <title>Bridging the membrane lipid divide: bacteria of the FCB group superphylum have the potential to synthesize archaeal ether lipids.</title>
        <authorList>
            <person name="Villanueva L."/>
            <person name="Von Meijenfeldt F.A.B."/>
            <person name="Westbye A.B."/>
            <person name="Yadav S."/>
            <person name="Hopmans E.C."/>
            <person name="Dutilh B.E."/>
            <person name="Sinninghe Damste J.S."/>
        </authorList>
    </citation>
    <scope>NUCLEOTIDE SEQUENCE [LARGE SCALE GENOMIC DNA]</scope>
    <source>
        <strain evidence="8">NIOZ-UU30</strain>
    </source>
</reference>
<dbReference type="InterPro" id="IPR058031">
    <property type="entry name" value="AAA_lid_NorR"/>
</dbReference>
<dbReference type="Pfam" id="PF25601">
    <property type="entry name" value="AAA_lid_14"/>
    <property type="match status" value="1"/>
</dbReference>
<feature type="domain" description="Sigma-54 factor interaction" evidence="6">
    <location>
        <begin position="145"/>
        <end position="374"/>
    </location>
</feature>
<dbReference type="PROSITE" id="PS00675">
    <property type="entry name" value="SIGMA54_INTERACT_1"/>
    <property type="match status" value="1"/>
</dbReference>
<dbReference type="Gene3D" id="1.10.10.60">
    <property type="entry name" value="Homeodomain-like"/>
    <property type="match status" value="1"/>
</dbReference>
<dbReference type="InterPro" id="IPR003593">
    <property type="entry name" value="AAA+_ATPase"/>
</dbReference>
<dbReference type="PRINTS" id="PR01590">
    <property type="entry name" value="HTHFIS"/>
</dbReference>
<feature type="domain" description="Response regulatory" evidence="7">
    <location>
        <begin position="5"/>
        <end position="120"/>
    </location>
</feature>
<dbReference type="FunFam" id="3.40.50.300:FF:000006">
    <property type="entry name" value="DNA-binding transcriptional regulator NtrC"/>
    <property type="match status" value="1"/>
</dbReference>